<keyword evidence="12" id="KW-1185">Reference proteome</keyword>
<organism evidence="11 12">
    <name type="scientific">Desmophyllum pertusum</name>
    <dbReference type="NCBI Taxonomy" id="174260"/>
    <lineage>
        <taxon>Eukaryota</taxon>
        <taxon>Metazoa</taxon>
        <taxon>Cnidaria</taxon>
        <taxon>Anthozoa</taxon>
        <taxon>Hexacorallia</taxon>
        <taxon>Scleractinia</taxon>
        <taxon>Caryophylliina</taxon>
        <taxon>Caryophylliidae</taxon>
        <taxon>Desmophyllum</taxon>
    </lineage>
</organism>
<dbReference type="PANTHER" id="PTHR45695:SF9">
    <property type="entry name" value="LEUCOKININ RECEPTOR"/>
    <property type="match status" value="1"/>
</dbReference>
<comment type="similarity">
    <text evidence="8">Belongs to the G-protein coupled receptor 1 family.</text>
</comment>
<keyword evidence="3 9" id="KW-1133">Transmembrane helix</keyword>
<evidence type="ECO:0000256" key="3">
    <source>
        <dbReference type="ARBA" id="ARBA00022989"/>
    </source>
</evidence>
<evidence type="ECO:0000256" key="7">
    <source>
        <dbReference type="ARBA" id="ARBA00023224"/>
    </source>
</evidence>
<feature type="transmembrane region" description="Helical" evidence="9">
    <location>
        <begin position="195"/>
        <end position="222"/>
    </location>
</feature>
<evidence type="ECO:0000256" key="1">
    <source>
        <dbReference type="ARBA" id="ARBA00004141"/>
    </source>
</evidence>
<dbReference type="PROSITE" id="PS50262">
    <property type="entry name" value="G_PROTEIN_RECEP_F1_2"/>
    <property type="match status" value="1"/>
</dbReference>
<evidence type="ECO:0000256" key="9">
    <source>
        <dbReference type="SAM" id="Phobius"/>
    </source>
</evidence>
<evidence type="ECO:0000313" key="12">
    <source>
        <dbReference type="Proteomes" id="UP001163046"/>
    </source>
</evidence>
<feature type="transmembrane region" description="Helical" evidence="9">
    <location>
        <begin position="108"/>
        <end position="127"/>
    </location>
</feature>
<dbReference type="InterPro" id="IPR000276">
    <property type="entry name" value="GPCR_Rhodpsn"/>
</dbReference>
<feature type="transmembrane region" description="Helical" evidence="9">
    <location>
        <begin position="280"/>
        <end position="303"/>
    </location>
</feature>
<feature type="transmembrane region" description="Helical" evidence="9">
    <location>
        <begin position="148"/>
        <end position="171"/>
    </location>
</feature>
<sequence>TIGKLNNCASHRQSTMSSQLPGNAETSGKTVLYSITMLVALTGNLLLILIMKRKPETRSLTGFLIVNMAVADLLVTFVVMPVSMAYLYTGGKWLLSGNLGQVTCISVYFGYHVTLAASILSLSIMSVDRYLAVVYPFSGFPTFRRAKVLTVVIWLSSMIFSIPIAVVWRAIDYGPGGTYCTPVFKNLGEFGMPVYYTYLFLLMYLIPLLVISSLYTLVGLAIWRRNVPAGAEQRNEMIKRKVVRTLVIITAVFALCWLPTQCYHFILAFYTGVHDKLPPYVMFLCFWSGHANSAVNPWLYMMLTEKFRKVLRNLLHRGPVEPSLQLGTSRTITTKGSNSETGQRANRDQLNGSLLDYKQEENCIETAL</sequence>
<dbReference type="EMBL" id="MU825962">
    <property type="protein sequence ID" value="KAJ7381930.1"/>
    <property type="molecule type" value="Genomic_DNA"/>
</dbReference>
<protein>
    <recommendedName>
        <fullName evidence="10">G-protein coupled receptors family 1 profile domain-containing protein</fullName>
    </recommendedName>
</protein>
<gene>
    <name evidence="11" type="ORF">OS493_038234</name>
</gene>
<dbReference type="PRINTS" id="PR00237">
    <property type="entry name" value="GPCRRHODOPSN"/>
</dbReference>
<evidence type="ECO:0000256" key="8">
    <source>
        <dbReference type="RuleBase" id="RU000688"/>
    </source>
</evidence>
<proteinExistence type="inferred from homology"/>
<feature type="transmembrane region" description="Helical" evidence="9">
    <location>
        <begin position="31"/>
        <end position="51"/>
    </location>
</feature>
<dbReference type="FunFam" id="1.20.1070.10:FF:000291">
    <property type="entry name" value="Predicted protein"/>
    <property type="match status" value="1"/>
</dbReference>
<evidence type="ECO:0000259" key="10">
    <source>
        <dbReference type="PROSITE" id="PS50262"/>
    </source>
</evidence>
<feature type="transmembrane region" description="Helical" evidence="9">
    <location>
        <begin position="63"/>
        <end position="88"/>
    </location>
</feature>
<keyword evidence="5 9" id="KW-0472">Membrane</keyword>
<dbReference type="GO" id="GO:0005886">
    <property type="term" value="C:plasma membrane"/>
    <property type="evidence" value="ECO:0007669"/>
    <property type="project" value="TreeGrafter"/>
</dbReference>
<feature type="non-terminal residue" evidence="11">
    <location>
        <position position="1"/>
    </location>
</feature>
<evidence type="ECO:0000256" key="4">
    <source>
        <dbReference type="ARBA" id="ARBA00023040"/>
    </source>
</evidence>
<feature type="transmembrane region" description="Helical" evidence="9">
    <location>
        <begin position="242"/>
        <end position="260"/>
    </location>
</feature>
<comment type="caution">
    <text evidence="11">The sequence shown here is derived from an EMBL/GenBank/DDBJ whole genome shotgun (WGS) entry which is preliminary data.</text>
</comment>
<dbReference type="GO" id="GO:0004930">
    <property type="term" value="F:G protein-coupled receptor activity"/>
    <property type="evidence" value="ECO:0007669"/>
    <property type="project" value="UniProtKB-KW"/>
</dbReference>
<comment type="subcellular location">
    <subcellularLocation>
        <location evidence="1">Membrane</location>
        <topology evidence="1">Multi-pass membrane protein</topology>
    </subcellularLocation>
</comment>
<dbReference type="OrthoDB" id="5962650at2759"/>
<dbReference type="SUPFAM" id="SSF81321">
    <property type="entry name" value="Family A G protein-coupled receptor-like"/>
    <property type="match status" value="1"/>
</dbReference>
<dbReference type="Gene3D" id="1.20.1070.10">
    <property type="entry name" value="Rhodopsin 7-helix transmembrane proteins"/>
    <property type="match status" value="1"/>
</dbReference>
<evidence type="ECO:0000256" key="5">
    <source>
        <dbReference type="ARBA" id="ARBA00023136"/>
    </source>
</evidence>
<accession>A0A9X0D055</accession>
<keyword evidence="4 8" id="KW-0297">G-protein coupled receptor</keyword>
<dbReference type="SMART" id="SM01381">
    <property type="entry name" value="7TM_GPCR_Srsx"/>
    <property type="match status" value="1"/>
</dbReference>
<dbReference type="PANTHER" id="PTHR45695">
    <property type="entry name" value="LEUCOKININ RECEPTOR-RELATED"/>
    <property type="match status" value="1"/>
</dbReference>
<name>A0A9X0D055_9CNID</name>
<reference evidence="11" key="1">
    <citation type="submission" date="2023-01" db="EMBL/GenBank/DDBJ databases">
        <title>Genome assembly of the deep-sea coral Lophelia pertusa.</title>
        <authorList>
            <person name="Herrera S."/>
            <person name="Cordes E."/>
        </authorList>
    </citation>
    <scope>NUCLEOTIDE SEQUENCE</scope>
    <source>
        <strain evidence="11">USNM1676648</strain>
        <tissue evidence="11">Polyp</tissue>
    </source>
</reference>
<dbReference type="PROSITE" id="PS00237">
    <property type="entry name" value="G_PROTEIN_RECEP_F1_1"/>
    <property type="match status" value="1"/>
</dbReference>
<keyword evidence="6 8" id="KW-0675">Receptor</keyword>
<dbReference type="Pfam" id="PF00001">
    <property type="entry name" value="7tm_1"/>
    <property type="match status" value="1"/>
</dbReference>
<dbReference type="InterPro" id="IPR017452">
    <property type="entry name" value="GPCR_Rhodpsn_7TM"/>
</dbReference>
<keyword evidence="7 8" id="KW-0807">Transducer</keyword>
<evidence type="ECO:0000313" key="11">
    <source>
        <dbReference type="EMBL" id="KAJ7381930.1"/>
    </source>
</evidence>
<keyword evidence="2 8" id="KW-0812">Transmembrane</keyword>
<dbReference type="Proteomes" id="UP001163046">
    <property type="component" value="Unassembled WGS sequence"/>
</dbReference>
<feature type="domain" description="G-protein coupled receptors family 1 profile" evidence="10">
    <location>
        <begin position="43"/>
        <end position="300"/>
    </location>
</feature>
<dbReference type="AlphaFoldDB" id="A0A9X0D055"/>
<evidence type="ECO:0000256" key="6">
    <source>
        <dbReference type="ARBA" id="ARBA00023170"/>
    </source>
</evidence>
<evidence type="ECO:0000256" key="2">
    <source>
        <dbReference type="ARBA" id="ARBA00022692"/>
    </source>
</evidence>